<sequence length="283" mass="29488">MHVRRPSVKTNGPAPPAESGGDAGINETSGSGTVQSDIAAAHDLPDLSRLSLGTSDGPAIRQPGDCAHAVPGGQPVVNVHVTVHTHGAPVTINVNSTPPPAAVAAGTNGRTIRRTGTHMMPPVPPPSPVRVRLRGRAPTPNVGPAQGAVTQAFGAPIDATFGTLPTLSPLLRGINTPAPLSPRLESVPGSPAPSLGSSIGSSIGSLEEPEVYEHIAPRDDAHTGKWYVVTAGRRVGIWRDWLQMQDFVTLVRGNAHKSFRSRAEAEAHYFDSKAAGRVWVIKP</sequence>
<dbReference type="InParanoid" id="A0A5C3NUT0"/>
<dbReference type="InterPro" id="IPR009027">
    <property type="entry name" value="Ribosomal_bL9/RNase_H1_N"/>
</dbReference>
<dbReference type="Pfam" id="PF01693">
    <property type="entry name" value="Cauli_VI"/>
    <property type="match status" value="1"/>
</dbReference>
<gene>
    <name evidence="3" type="ORF">K466DRAFT_667831</name>
</gene>
<organism evidence="3 4">
    <name type="scientific">Polyporus arcularius HHB13444</name>
    <dbReference type="NCBI Taxonomy" id="1314778"/>
    <lineage>
        <taxon>Eukaryota</taxon>
        <taxon>Fungi</taxon>
        <taxon>Dikarya</taxon>
        <taxon>Basidiomycota</taxon>
        <taxon>Agaricomycotina</taxon>
        <taxon>Agaricomycetes</taxon>
        <taxon>Polyporales</taxon>
        <taxon>Polyporaceae</taxon>
        <taxon>Polyporus</taxon>
    </lineage>
</organism>
<evidence type="ECO:0000313" key="4">
    <source>
        <dbReference type="Proteomes" id="UP000308197"/>
    </source>
</evidence>
<dbReference type="SUPFAM" id="SSF55658">
    <property type="entry name" value="L9 N-domain-like"/>
    <property type="match status" value="1"/>
</dbReference>
<evidence type="ECO:0000313" key="3">
    <source>
        <dbReference type="EMBL" id="TFK80098.1"/>
    </source>
</evidence>
<dbReference type="STRING" id="1314778.A0A5C3NUT0"/>
<dbReference type="Proteomes" id="UP000308197">
    <property type="component" value="Unassembled WGS sequence"/>
</dbReference>
<protein>
    <recommendedName>
        <fullName evidence="2">Ribonuclease H1 N-terminal domain-containing protein</fullName>
    </recommendedName>
</protein>
<evidence type="ECO:0000256" key="1">
    <source>
        <dbReference type="SAM" id="MobiDB-lite"/>
    </source>
</evidence>
<dbReference type="AlphaFoldDB" id="A0A5C3NUT0"/>
<dbReference type="EMBL" id="ML211849">
    <property type="protein sequence ID" value="TFK80098.1"/>
    <property type="molecule type" value="Genomic_DNA"/>
</dbReference>
<dbReference type="InterPro" id="IPR011320">
    <property type="entry name" value="RNase_H1_N"/>
</dbReference>
<keyword evidence="4" id="KW-1185">Reference proteome</keyword>
<reference evidence="3 4" key="1">
    <citation type="journal article" date="2019" name="Nat. Ecol. Evol.">
        <title>Megaphylogeny resolves global patterns of mushroom evolution.</title>
        <authorList>
            <person name="Varga T."/>
            <person name="Krizsan K."/>
            <person name="Foldi C."/>
            <person name="Dima B."/>
            <person name="Sanchez-Garcia M."/>
            <person name="Sanchez-Ramirez S."/>
            <person name="Szollosi G.J."/>
            <person name="Szarkandi J.G."/>
            <person name="Papp V."/>
            <person name="Albert L."/>
            <person name="Andreopoulos W."/>
            <person name="Angelini C."/>
            <person name="Antonin V."/>
            <person name="Barry K.W."/>
            <person name="Bougher N.L."/>
            <person name="Buchanan P."/>
            <person name="Buyck B."/>
            <person name="Bense V."/>
            <person name="Catcheside P."/>
            <person name="Chovatia M."/>
            <person name="Cooper J."/>
            <person name="Damon W."/>
            <person name="Desjardin D."/>
            <person name="Finy P."/>
            <person name="Geml J."/>
            <person name="Haridas S."/>
            <person name="Hughes K."/>
            <person name="Justo A."/>
            <person name="Karasinski D."/>
            <person name="Kautmanova I."/>
            <person name="Kiss B."/>
            <person name="Kocsube S."/>
            <person name="Kotiranta H."/>
            <person name="LaButti K.M."/>
            <person name="Lechner B.E."/>
            <person name="Liimatainen K."/>
            <person name="Lipzen A."/>
            <person name="Lukacs Z."/>
            <person name="Mihaltcheva S."/>
            <person name="Morgado L.N."/>
            <person name="Niskanen T."/>
            <person name="Noordeloos M.E."/>
            <person name="Ohm R.A."/>
            <person name="Ortiz-Santana B."/>
            <person name="Ovrebo C."/>
            <person name="Racz N."/>
            <person name="Riley R."/>
            <person name="Savchenko A."/>
            <person name="Shiryaev A."/>
            <person name="Soop K."/>
            <person name="Spirin V."/>
            <person name="Szebenyi C."/>
            <person name="Tomsovsky M."/>
            <person name="Tulloss R.E."/>
            <person name="Uehling J."/>
            <person name="Grigoriev I.V."/>
            <person name="Vagvolgyi C."/>
            <person name="Papp T."/>
            <person name="Martin F.M."/>
            <person name="Miettinen O."/>
            <person name="Hibbett D.S."/>
            <person name="Nagy L.G."/>
        </authorList>
    </citation>
    <scope>NUCLEOTIDE SEQUENCE [LARGE SCALE GENOMIC DNA]</scope>
    <source>
        <strain evidence="3 4">HHB13444</strain>
    </source>
</reference>
<dbReference type="Gene3D" id="3.40.970.10">
    <property type="entry name" value="Ribonuclease H1, N-terminal domain"/>
    <property type="match status" value="1"/>
</dbReference>
<dbReference type="InterPro" id="IPR037056">
    <property type="entry name" value="RNase_H1_N_sf"/>
</dbReference>
<feature type="domain" description="Ribonuclease H1 N-terminal" evidence="2">
    <location>
        <begin position="225"/>
        <end position="267"/>
    </location>
</feature>
<evidence type="ECO:0000259" key="2">
    <source>
        <dbReference type="Pfam" id="PF01693"/>
    </source>
</evidence>
<accession>A0A5C3NUT0</accession>
<proteinExistence type="predicted"/>
<feature type="region of interest" description="Disordered" evidence="1">
    <location>
        <begin position="1"/>
        <end position="32"/>
    </location>
</feature>
<name>A0A5C3NUT0_9APHY</name>